<accession>Q8KC07</accession>
<evidence type="ECO:0000313" key="1">
    <source>
        <dbReference type="EMBL" id="AAM72848.1"/>
    </source>
</evidence>
<dbReference type="EnsemblBacteria" id="AAM72848">
    <property type="protein sequence ID" value="AAM72848"/>
    <property type="gene ID" value="CT1623"/>
</dbReference>
<name>Q8KC07_CHLTE</name>
<dbReference type="KEGG" id="cte:CT1623"/>
<dbReference type="Proteomes" id="UP000001007">
    <property type="component" value="Chromosome"/>
</dbReference>
<organism evidence="1 2">
    <name type="scientific">Chlorobaculum tepidum (strain ATCC 49652 / DSM 12025 / NBRC 103806 / TLS)</name>
    <name type="common">Chlorobium tepidum</name>
    <dbReference type="NCBI Taxonomy" id="194439"/>
    <lineage>
        <taxon>Bacteria</taxon>
        <taxon>Pseudomonadati</taxon>
        <taxon>Chlorobiota</taxon>
        <taxon>Chlorobiia</taxon>
        <taxon>Chlorobiales</taxon>
        <taxon>Chlorobiaceae</taxon>
        <taxon>Chlorobaculum</taxon>
    </lineage>
</organism>
<keyword evidence="2" id="KW-1185">Reference proteome</keyword>
<dbReference type="AlphaFoldDB" id="Q8KC07"/>
<proteinExistence type="predicted"/>
<dbReference type="HOGENOM" id="CLU_3355302_0_0_10"/>
<gene>
    <name evidence="1" type="ordered locus">CT1623</name>
</gene>
<dbReference type="EMBL" id="AE006470">
    <property type="protein sequence ID" value="AAM72848.1"/>
    <property type="molecule type" value="Genomic_DNA"/>
</dbReference>
<dbReference type="STRING" id="194439.CT1623"/>
<sequence length="36" mass="3960">MLMADRFGWTTPGKNHPVCPSMKSFAPIDHHPALAP</sequence>
<evidence type="ECO:0000313" key="2">
    <source>
        <dbReference type="Proteomes" id="UP000001007"/>
    </source>
</evidence>
<protein>
    <submittedName>
        <fullName evidence="1">Uncharacterized protein</fullName>
    </submittedName>
</protein>
<reference evidence="1 2" key="1">
    <citation type="journal article" date="2002" name="Proc. Natl. Acad. Sci. U.S.A.">
        <title>The complete genome sequence of Chlorobium tepidum TLS, a photosynthetic, anaerobic, green-sulfur bacterium.</title>
        <authorList>
            <person name="Eisen J.A."/>
            <person name="Nelson K.E."/>
            <person name="Paulsen I.T."/>
            <person name="Heidelberg J.F."/>
            <person name="Wu M."/>
            <person name="Dodson R.J."/>
            <person name="Deboy R."/>
            <person name="Gwinn M.L."/>
            <person name="Nelson W.C."/>
            <person name="Haft D.H."/>
            <person name="Hickey E.K."/>
            <person name="Peterson J.D."/>
            <person name="Durkin A.S."/>
            <person name="Kolonay J.L."/>
            <person name="Yang F."/>
            <person name="Holt I."/>
            <person name="Umayam L.A."/>
            <person name="Mason T."/>
            <person name="Brenner M."/>
            <person name="Shea T.P."/>
            <person name="Parksey D."/>
            <person name="Nierman W.C."/>
            <person name="Feldblyum T.V."/>
            <person name="Hansen C.L."/>
            <person name="Craven M.B."/>
            <person name="Radune D."/>
            <person name="Vamathevan J."/>
            <person name="Khouri H."/>
            <person name="White O."/>
            <person name="Gruber T.M."/>
            <person name="Ketchum K.A."/>
            <person name="Venter J.C."/>
            <person name="Tettelin H."/>
            <person name="Bryant D.A."/>
            <person name="Fraser C.M."/>
        </authorList>
    </citation>
    <scope>NUCLEOTIDE SEQUENCE [LARGE SCALE GENOMIC DNA]</scope>
    <source>
        <strain evidence="2">ATCC 49652 / DSM 12025 / NBRC 103806 / TLS</strain>
    </source>
</reference>